<dbReference type="PANTHER" id="PTHR43685">
    <property type="entry name" value="GLYCOSYLTRANSFERASE"/>
    <property type="match status" value="1"/>
</dbReference>
<feature type="domain" description="Glycosyltransferase 2-like" evidence="4">
    <location>
        <begin position="5"/>
        <end position="164"/>
    </location>
</feature>
<dbReference type="InterPro" id="IPR001173">
    <property type="entry name" value="Glyco_trans_2-like"/>
</dbReference>
<evidence type="ECO:0000259" key="4">
    <source>
        <dbReference type="Pfam" id="PF00535"/>
    </source>
</evidence>
<dbReference type="SUPFAM" id="SSF53448">
    <property type="entry name" value="Nucleotide-diphospho-sugar transferases"/>
    <property type="match status" value="1"/>
</dbReference>
<dbReference type="GO" id="GO:0016757">
    <property type="term" value="F:glycosyltransferase activity"/>
    <property type="evidence" value="ECO:0007669"/>
    <property type="project" value="UniProtKB-KW"/>
</dbReference>
<organism evidence="5 6">
    <name type="scientific">Desulfosoma caldarium</name>
    <dbReference type="NCBI Taxonomy" id="610254"/>
    <lineage>
        <taxon>Bacteria</taxon>
        <taxon>Pseudomonadati</taxon>
        <taxon>Thermodesulfobacteriota</taxon>
        <taxon>Syntrophobacteria</taxon>
        <taxon>Syntrophobacterales</taxon>
        <taxon>Syntrophobacteraceae</taxon>
        <taxon>Desulfosoma</taxon>
    </lineage>
</organism>
<dbReference type="RefSeq" id="WP_170161817.1">
    <property type="nucleotide sequence ID" value="NZ_RJVA01000014.1"/>
</dbReference>
<evidence type="ECO:0000256" key="2">
    <source>
        <dbReference type="ARBA" id="ARBA00022676"/>
    </source>
</evidence>
<dbReference type="InterPro" id="IPR029044">
    <property type="entry name" value="Nucleotide-diphossugar_trans"/>
</dbReference>
<keyword evidence="3 5" id="KW-0808">Transferase</keyword>
<reference evidence="5 6" key="1">
    <citation type="submission" date="2018-11" db="EMBL/GenBank/DDBJ databases">
        <title>Genomic Encyclopedia of Type Strains, Phase IV (KMG-IV): sequencing the most valuable type-strain genomes for metagenomic binning, comparative biology and taxonomic classification.</title>
        <authorList>
            <person name="Goeker M."/>
        </authorList>
    </citation>
    <scope>NUCLEOTIDE SEQUENCE [LARGE SCALE GENOMIC DNA]</scope>
    <source>
        <strain evidence="5 6">DSM 22027</strain>
    </source>
</reference>
<dbReference type="Pfam" id="PF00535">
    <property type="entry name" value="Glycos_transf_2"/>
    <property type="match status" value="1"/>
</dbReference>
<dbReference type="InterPro" id="IPR050834">
    <property type="entry name" value="Glycosyltransf_2"/>
</dbReference>
<protein>
    <submittedName>
        <fullName evidence="5">Glycosyltransferase involved in cell wall biosynthesis</fullName>
    </submittedName>
</protein>
<keyword evidence="6" id="KW-1185">Reference proteome</keyword>
<dbReference type="Proteomes" id="UP000276223">
    <property type="component" value="Unassembled WGS sequence"/>
</dbReference>
<name>A0A3N1UHP2_9BACT</name>
<dbReference type="CDD" id="cd00761">
    <property type="entry name" value="Glyco_tranf_GTA_type"/>
    <property type="match status" value="1"/>
</dbReference>
<gene>
    <name evidence="5" type="ORF">EDC27_2675</name>
</gene>
<evidence type="ECO:0000256" key="1">
    <source>
        <dbReference type="ARBA" id="ARBA00006739"/>
    </source>
</evidence>
<dbReference type="AlphaFoldDB" id="A0A3N1UHP2"/>
<evidence type="ECO:0000313" key="5">
    <source>
        <dbReference type="EMBL" id="ROQ90782.1"/>
    </source>
</evidence>
<evidence type="ECO:0000313" key="6">
    <source>
        <dbReference type="Proteomes" id="UP000276223"/>
    </source>
</evidence>
<comment type="similarity">
    <text evidence="1">Belongs to the glycosyltransferase 2 family.</text>
</comment>
<accession>A0A3N1UHP2</accession>
<proteinExistence type="inferred from homology"/>
<dbReference type="PANTHER" id="PTHR43685:SF5">
    <property type="entry name" value="GLYCOSYLTRANSFERASE EPSE-RELATED"/>
    <property type="match status" value="1"/>
</dbReference>
<keyword evidence="2" id="KW-0328">Glycosyltransferase</keyword>
<dbReference type="EMBL" id="RJVA01000014">
    <property type="protein sequence ID" value="ROQ90782.1"/>
    <property type="molecule type" value="Genomic_DNA"/>
</dbReference>
<comment type="caution">
    <text evidence="5">The sequence shown here is derived from an EMBL/GenBank/DDBJ whole genome shotgun (WGS) entry which is preliminary data.</text>
</comment>
<dbReference type="Gene3D" id="3.90.550.10">
    <property type="entry name" value="Spore Coat Polysaccharide Biosynthesis Protein SpsA, Chain A"/>
    <property type="match status" value="1"/>
</dbReference>
<evidence type="ECO:0000256" key="3">
    <source>
        <dbReference type="ARBA" id="ARBA00022679"/>
    </source>
</evidence>
<sequence length="342" mass="39388">MGLISVMLPTRNRARMLGRAMASIQAQTWRELEILVLDDGSQDETPRLLERLSSEDRRIRWQRREVSKGLADALNTLIASSRGRWLARMDDDDWSHPQRLARQLAWMRAQKVDVAGTWYRRRSALGRSVARPPCEDSRIRMELLFQPPMLHPSVMMRRDVVERVGGYPPDAPHAEDYALWVKLAPVARFGNVPEVLFEYTLSARQVSRQYKGVQVESARRVRDAYLRQLGIVCSPEERTTHIHLRDPEPIHSPDVLDAIEAWLWTLAQQLMPEAYVVLARQWLLACVRAAGLGPWVARRFARSAFADGVSAKDRFVLTSLCHARLRYRGTLYRFLEPFAPIT</sequence>